<dbReference type="EMBL" id="JANCYW010000015">
    <property type="protein sequence ID" value="KAK4538068.1"/>
    <property type="molecule type" value="Genomic_DNA"/>
</dbReference>
<name>A0AAV9J1Z9_CYACA</name>
<dbReference type="InterPro" id="IPR004827">
    <property type="entry name" value="bZIP"/>
</dbReference>
<feature type="domain" description="BZIP" evidence="3">
    <location>
        <begin position="64"/>
        <end position="79"/>
    </location>
</feature>
<dbReference type="GO" id="GO:0003700">
    <property type="term" value="F:DNA-binding transcription factor activity"/>
    <property type="evidence" value="ECO:0007669"/>
    <property type="project" value="InterPro"/>
</dbReference>
<feature type="coiled-coil region" evidence="1">
    <location>
        <begin position="70"/>
        <end position="104"/>
    </location>
</feature>
<evidence type="ECO:0000256" key="1">
    <source>
        <dbReference type="SAM" id="Coils"/>
    </source>
</evidence>
<dbReference type="AlphaFoldDB" id="A0AAV9J1Z9"/>
<dbReference type="Proteomes" id="UP001301350">
    <property type="component" value="Unassembled WGS sequence"/>
</dbReference>
<dbReference type="Pfam" id="PF00170">
    <property type="entry name" value="bZIP_1"/>
    <property type="match status" value="1"/>
</dbReference>
<dbReference type="InterPro" id="IPR046347">
    <property type="entry name" value="bZIP_sf"/>
</dbReference>
<evidence type="ECO:0000259" key="3">
    <source>
        <dbReference type="PROSITE" id="PS00036"/>
    </source>
</evidence>
<dbReference type="CDD" id="cd14686">
    <property type="entry name" value="bZIP"/>
    <property type="match status" value="1"/>
</dbReference>
<organism evidence="4 5">
    <name type="scientific">Cyanidium caldarium</name>
    <name type="common">Red alga</name>
    <dbReference type="NCBI Taxonomy" id="2771"/>
    <lineage>
        <taxon>Eukaryota</taxon>
        <taxon>Rhodophyta</taxon>
        <taxon>Bangiophyceae</taxon>
        <taxon>Cyanidiales</taxon>
        <taxon>Cyanidiaceae</taxon>
        <taxon>Cyanidium</taxon>
    </lineage>
</organism>
<reference evidence="4 5" key="1">
    <citation type="submission" date="2022-07" db="EMBL/GenBank/DDBJ databases">
        <title>Genome-wide signatures of adaptation to extreme environments.</title>
        <authorList>
            <person name="Cho C.H."/>
            <person name="Yoon H.S."/>
        </authorList>
    </citation>
    <scope>NUCLEOTIDE SEQUENCE [LARGE SCALE GENOMIC DNA]</scope>
    <source>
        <strain evidence="4 5">DBV 063 E5</strain>
    </source>
</reference>
<proteinExistence type="predicted"/>
<evidence type="ECO:0000313" key="4">
    <source>
        <dbReference type="EMBL" id="KAK4538068.1"/>
    </source>
</evidence>
<feature type="region of interest" description="Disordered" evidence="2">
    <location>
        <begin position="1"/>
        <end position="46"/>
    </location>
</feature>
<sequence>MRRRTTPTAPTLRGHDDDEEEEEGGGGGGGGDSREPFQEMNLAGSTAAAARWMAPDERQLVRWKRKVRNRLSARRSRQRTKETLEQLQREVEVWRARALQAEAGGARWQEPVGRFCEQDEQWSQGESDVVVRDESGWHDGEVSTDVVEALQRRVQALEADNAQLRATLSSLPTELQRLAQENEALTLRVARLKERLAG</sequence>
<evidence type="ECO:0000313" key="5">
    <source>
        <dbReference type="Proteomes" id="UP001301350"/>
    </source>
</evidence>
<gene>
    <name evidence="4" type="ORF">CDCA_CDCA15G4093</name>
</gene>
<dbReference type="PROSITE" id="PS00036">
    <property type="entry name" value="BZIP_BASIC"/>
    <property type="match status" value="1"/>
</dbReference>
<dbReference type="Gene3D" id="1.20.5.170">
    <property type="match status" value="1"/>
</dbReference>
<keyword evidence="5" id="KW-1185">Reference proteome</keyword>
<comment type="caution">
    <text evidence="4">The sequence shown here is derived from an EMBL/GenBank/DDBJ whole genome shotgun (WGS) entry which is preliminary data.</text>
</comment>
<feature type="coiled-coil region" evidence="1">
    <location>
        <begin position="147"/>
        <end position="195"/>
    </location>
</feature>
<evidence type="ECO:0000256" key="2">
    <source>
        <dbReference type="SAM" id="MobiDB-lite"/>
    </source>
</evidence>
<keyword evidence="1" id="KW-0175">Coiled coil</keyword>
<accession>A0AAV9J1Z9</accession>
<protein>
    <recommendedName>
        <fullName evidence="3">BZIP domain-containing protein</fullName>
    </recommendedName>
</protein>
<dbReference type="SUPFAM" id="SSF57959">
    <property type="entry name" value="Leucine zipper domain"/>
    <property type="match status" value="1"/>
</dbReference>
<feature type="compositionally biased region" description="Low complexity" evidence="2">
    <location>
        <begin position="1"/>
        <end position="12"/>
    </location>
</feature>